<sequence>MIGRSILHGSGVTGRGVSGGGGRTRKREEGEDESGGGGACDCELSCGSPVY</sequence>
<name>A0A0A9B480_ARUDO</name>
<protein>
    <submittedName>
        <fullName evidence="2">Uncharacterized protein</fullName>
    </submittedName>
</protein>
<dbReference type="AlphaFoldDB" id="A0A0A9B480"/>
<dbReference type="EMBL" id="GBRH01239749">
    <property type="protein sequence ID" value="JAD58146.1"/>
    <property type="molecule type" value="Transcribed_RNA"/>
</dbReference>
<feature type="compositionally biased region" description="Gly residues" evidence="1">
    <location>
        <begin position="11"/>
        <end position="22"/>
    </location>
</feature>
<reference evidence="2" key="2">
    <citation type="journal article" date="2015" name="Data Brief">
        <title>Shoot transcriptome of the giant reed, Arundo donax.</title>
        <authorList>
            <person name="Barrero R.A."/>
            <person name="Guerrero F.D."/>
            <person name="Moolhuijzen P."/>
            <person name="Goolsby J.A."/>
            <person name="Tidwell J."/>
            <person name="Bellgard S.E."/>
            <person name="Bellgard M.I."/>
        </authorList>
    </citation>
    <scope>NUCLEOTIDE SEQUENCE</scope>
    <source>
        <tissue evidence="2">Shoot tissue taken approximately 20 cm above the soil surface</tissue>
    </source>
</reference>
<organism evidence="2">
    <name type="scientific">Arundo donax</name>
    <name type="common">Giant reed</name>
    <name type="synonym">Donax arundinaceus</name>
    <dbReference type="NCBI Taxonomy" id="35708"/>
    <lineage>
        <taxon>Eukaryota</taxon>
        <taxon>Viridiplantae</taxon>
        <taxon>Streptophyta</taxon>
        <taxon>Embryophyta</taxon>
        <taxon>Tracheophyta</taxon>
        <taxon>Spermatophyta</taxon>
        <taxon>Magnoliopsida</taxon>
        <taxon>Liliopsida</taxon>
        <taxon>Poales</taxon>
        <taxon>Poaceae</taxon>
        <taxon>PACMAD clade</taxon>
        <taxon>Arundinoideae</taxon>
        <taxon>Arundineae</taxon>
        <taxon>Arundo</taxon>
    </lineage>
</organism>
<reference evidence="2" key="1">
    <citation type="submission" date="2014-09" db="EMBL/GenBank/DDBJ databases">
        <authorList>
            <person name="Magalhaes I.L.F."/>
            <person name="Oliveira U."/>
            <person name="Santos F.R."/>
            <person name="Vidigal T.H.D.A."/>
            <person name="Brescovit A.D."/>
            <person name="Santos A.J."/>
        </authorList>
    </citation>
    <scope>NUCLEOTIDE SEQUENCE</scope>
    <source>
        <tissue evidence="2">Shoot tissue taken approximately 20 cm above the soil surface</tissue>
    </source>
</reference>
<proteinExistence type="predicted"/>
<evidence type="ECO:0000313" key="2">
    <source>
        <dbReference type="EMBL" id="JAD58146.1"/>
    </source>
</evidence>
<feature type="region of interest" description="Disordered" evidence="1">
    <location>
        <begin position="1"/>
        <end position="51"/>
    </location>
</feature>
<evidence type="ECO:0000256" key="1">
    <source>
        <dbReference type="SAM" id="MobiDB-lite"/>
    </source>
</evidence>
<accession>A0A0A9B480</accession>